<dbReference type="Proteomes" id="UP000299102">
    <property type="component" value="Unassembled WGS sequence"/>
</dbReference>
<comment type="caution">
    <text evidence="1">The sequence shown here is derived from an EMBL/GenBank/DDBJ whole genome shotgun (WGS) entry which is preliminary data.</text>
</comment>
<organism evidence="1 2">
    <name type="scientific">Eumeta variegata</name>
    <name type="common">Bagworm moth</name>
    <name type="synonym">Eumeta japonica</name>
    <dbReference type="NCBI Taxonomy" id="151549"/>
    <lineage>
        <taxon>Eukaryota</taxon>
        <taxon>Metazoa</taxon>
        <taxon>Ecdysozoa</taxon>
        <taxon>Arthropoda</taxon>
        <taxon>Hexapoda</taxon>
        <taxon>Insecta</taxon>
        <taxon>Pterygota</taxon>
        <taxon>Neoptera</taxon>
        <taxon>Endopterygota</taxon>
        <taxon>Lepidoptera</taxon>
        <taxon>Glossata</taxon>
        <taxon>Ditrysia</taxon>
        <taxon>Tineoidea</taxon>
        <taxon>Psychidae</taxon>
        <taxon>Oiketicinae</taxon>
        <taxon>Eumeta</taxon>
    </lineage>
</organism>
<name>A0A4C1VQP8_EUMVA</name>
<gene>
    <name evidence="1" type="ORF">EVAR_36212_1</name>
</gene>
<reference evidence="1 2" key="1">
    <citation type="journal article" date="2019" name="Commun. Biol.">
        <title>The bagworm genome reveals a unique fibroin gene that provides high tensile strength.</title>
        <authorList>
            <person name="Kono N."/>
            <person name="Nakamura H."/>
            <person name="Ohtoshi R."/>
            <person name="Tomita M."/>
            <person name="Numata K."/>
            <person name="Arakawa K."/>
        </authorList>
    </citation>
    <scope>NUCLEOTIDE SEQUENCE [LARGE SCALE GENOMIC DNA]</scope>
</reference>
<dbReference type="AlphaFoldDB" id="A0A4C1VQP8"/>
<dbReference type="EMBL" id="BGZK01000399">
    <property type="protein sequence ID" value="GBP41456.1"/>
    <property type="molecule type" value="Genomic_DNA"/>
</dbReference>
<evidence type="ECO:0000313" key="2">
    <source>
        <dbReference type="Proteomes" id="UP000299102"/>
    </source>
</evidence>
<evidence type="ECO:0000313" key="1">
    <source>
        <dbReference type="EMBL" id="GBP41456.1"/>
    </source>
</evidence>
<accession>A0A4C1VQP8</accession>
<keyword evidence="2" id="KW-1185">Reference proteome</keyword>
<protein>
    <submittedName>
        <fullName evidence="1">Uncharacterized protein</fullName>
    </submittedName>
</protein>
<proteinExistence type="predicted"/>
<sequence length="138" mass="15269">MNINAFLFRFVERKKVFPDQTINCVRCLISVSVLESIFRWIGFVVKEQVQGLAVGCMLHHGARLEAVDLRVNAGVELGSRRGLRCSCGCPFAFTGRVTGETGFIKNVLQLATCLDCPRPLLDADKSRPDHRGAPHLAN</sequence>